<feature type="region of interest" description="Disordered" evidence="1">
    <location>
        <begin position="591"/>
        <end position="637"/>
    </location>
</feature>
<protein>
    <submittedName>
        <fullName evidence="2">Uncharacterized protein</fullName>
    </submittedName>
</protein>
<dbReference type="EMBL" id="KB445846">
    <property type="protein sequence ID" value="EMD30782.1"/>
    <property type="molecule type" value="Genomic_DNA"/>
</dbReference>
<feature type="region of interest" description="Disordered" evidence="1">
    <location>
        <begin position="264"/>
        <end position="356"/>
    </location>
</feature>
<feature type="compositionally biased region" description="Acidic residues" evidence="1">
    <location>
        <begin position="593"/>
        <end position="608"/>
    </location>
</feature>
<feature type="compositionally biased region" description="Acidic residues" evidence="1">
    <location>
        <begin position="300"/>
        <end position="311"/>
    </location>
</feature>
<feature type="compositionally biased region" description="Basic and acidic residues" evidence="1">
    <location>
        <begin position="44"/>
        <end position="68"/>
    </location>
</feature>
<feature type="compositionally biased region" description="Basic and acidic residues" evidence="1">
    <location>
        <begin position="9"/>
        <end position="19"/>
    </location>
</feature>
<feature type="compositionally biased region" description="Polar residues" evidence="1">
    <location>
        <begin position="431"/>
        <end position="444"/>
    </location>
</feature>
<dbReference type="AlphaFoldDB" id="M2QXW6"/>
<feature type="region of interest" description="Disordered" evidence="1">
    <location>
        <begin position="166"/>
        <end position="250"/>
    </location>
</feature>
<feature type="region of interest" description="Disordered" evidence="1">
    <location>
        <begin position="480"/>
        <end position="578"/>
    </location>
</feature>
<feature type="compositionally biased region" description="Low complexity" evidence="1">
    <location>
        <begin position="24"/>
        <end position="39"/>
    </location>
</feature>
<feature type="region of interest" description="Disordered" evidence="1">
    <location>
        <begin position="414"/>
        <end position="466"/>
    </location>
</feature>
<accession>M2QXW6</accession>
<feature type="region of interest" description="Disordered" evidence="1">
    <location>
        <begin position="660"/>
        <end position="698"/>
    </location>
</feature>
<feature type="compositionally biased region" description="Basic and acidic residues" evidence="1">
    <location>
        <begin position="189"/>
        <end position="201"/>
    </location>
</feature>
<organism evidence="2 3">
    <name type="scientific">Ceriporiopsis subvermispora (strain B)</name>
    <name type="common">White-rot fungus</name>
    <name type="synonym">Gelatoporia subvermispora</name>
    <dbReference type="NCBI Taxonomy" id="914234"/>
    <lineage>
        <taxon>Eukaryota</taxon>
        <taxon>Fungi</taxon>
        <taxon>Dikarya</taxon>
        <taxon>Basidiomycota</taxon>
        <taxon>Agaricomycotina</taxon>
        <taxon>Agaricomycetes</taxon>
        <taxon>Polyporales</taxon>
        <taxon>Gelatoporiaceae</taxon>
        <taxon>Gelatoporia</taxon>
    </lineage>
</organism>
<dbReference type="HOGENOM" id="CLU_302266_0_0_1"/>
<proteinExistence type="predicted"/>
<gene>
    <name evidence="2" type="ORF">CERSUDRAFT_78620</name>
</gene>
<keyword evidence="3" id="KW-1185">Reference proteome</keyword>
<evidence type="ECO:0000256" key="1">
    <source>
        <dbReference type="SAM" id="MobiDB-lite"/>
    </source>
</evidence>
<feature type="compositionally biased region" description="Low complexity" evidence="1">
    <location>
        <begin position="264"/>
        <end position="286"/>
    </location>
</feature>
<feature type="compositionally biased region" description="Basic and acidic residues" evidence="1">
    <location>
        <begin position="688"/>
        <end position="698"/>
    </location>
</feature>
<name>M2QXW6_CERS8</name>
<evidence type="ECO:0000313" key="3">
    <source>
        <dbReference type="Proteomes" id="UP000016930"/>
    </source>
</evidence>
<feature type="compositionally biased region" description="Low complexity" evidence="1">
    <location>
        <begin position="519"/>
        <end position="534"/>
    </location>
</feature>
<feature type="compositionally biased region" description="Polar residues" evidence="1">
    <location>
        <begin position="134"/>
        <end position="148"/>
    </location>
</feature>
<dbReference type="Proteomes" id="UP000016930">
    <property type="component" value="Unassembled WGS sequence"/>
</dbReference>
<reference evidence="2 3" key="1">
    <citation type="journal article" date="2012" name="Proc. Natl. Acad. Sci. U.S.A.">
        <title>Comparative genomics of Ceriporiopsis subvermispora and Phanerochaete chrysosporium provide insight into selective ligninolysis.</title>
        <authorList>
            <person name="Fernandez-Fueyo E."/>
            <person name="Ruiz-Duenas F.J."/>
            <person name="Ferreira P."/>
            <person name="Floudas D."/>
            <person name="Hibbett D.S."/>
            <person name="Canessa P."/>
            <person name="Larrondo L.F."/>
            <person name="James T.Y."/>
            <person name="Seelenfreund D."/>
            <person name="Lobos S."/>
            <person name="Polanco R."/>
            <person name="Tello M."/>
            <person name="Honda Y."/>
            <person name="Watanabe T."/>
            <person name="Watanabe T."/>
            <person name="Ryu J.S."/>
            <person name="Kubicek C.P."/>
            <person name="Schmoll M."/>
            <person name="Gaskell J."/>
            <person name="Hammel K.E."/>
            <person name="St John F.J."/>
            <person name="Vanden Wymelenberg A."/>
            <person name="Sabat G."/>
            <person name="Splinter BonDurant S."/>
            <person name="Syed K."/>
            <person name="Yadav J.S."/>
            <person name="Doddapaneni H."/>
            <person name="Subramanian V."/>
            <person name="Lavin J.L."/>
            <person name="Oguiza J.A."/>
            <person name="Perez G."/>
            <person name="Pisabarro A.G."/>
            <person name="Ramirez L."/>
            <person name="Santoyo F."/>
            <person name="Master E."/>
            <person name="Coutinho P.M."/>
            <person name="Henrissat B."/>
            <person name="Lombard V."/>
            <person name="Magnuson J.K."/>
            <person name="Kuees U."/>
            <person name="Hori C."/>
            <person name="Igarashi K."/>
            <person name="Samejima M."/>
            <person name="Held B.W."/>
            <person name="Barry K.W."/>
            <person name="LaButti K.M."/>
            <person name="Lapidus A."/>
            <person name="Lindquist E.A."/>
            <person name="Lucas S.M."/>
            <person name="Riley R."/>
            <person name="Salamov A.A."/>
            <person name="Hoffmeister D."/>
            <person name="Schwenk D."/>
            <person name="Hadar Y."/>
            <person name="Yarden O."/>
            <person name="de Vries R.P."/>
            <person name="Wiebenga A."/>
            <person name="Stenlid J."/>
            <person name="Eastwood D."/>
            <person name="Grigoriev I.V."/>
            <person name="Berka R.M."/>
            <person name="Blanchette R.A."/>
            <person name="Kersten P."/>
            <person name="Martinez A.T."/>
            <person name="Vicuna R."/>
            <person name="Cullen D."/>
        </authorList>
    </citation>
    <scope>NUCLEOTIDE SEQUENCE [LARGE SCALE GENOMIC DNA]</scope>
    <source>
        <strain evidence="2 3">B</strain>
    </source>
</reference>
<feature type="region of interest" description="Disordered" evidence="1">
    <location>
        <begin position="1"/>
        <end position="152"/>
    </location>
</feature>
<sequence length="987" mass="108678">MPATCASNAEKHLGLPDKPRTRRSSAQVQAEAEAKVAAVKQKKDKKESARKSLAKMEDKKAKELEEKKKRVYTPAKKQGKKSQVVDPQEMLEVEPEEEQQVESGVEPKKRVIKNPPYRKEVRNSDNSDVELVWTSGTEWETDSDQSPGSPFVFESQVEGTIMDPALYPELLLPPTGPLPKKIRKKTKDKNKEARQEIKSLREVVSVPEEMDAEDSSPVKSKTSRGGNKKRAKNRSDDDDDRRSIYSPGVNTGYLQAVENLSWQSGTTSSTLKSTISSASAPSASNAKGGRGKARRSTQEDTSDLTDDEEENAPLPTVLPLPKTVGSTRAASSSKAPRRAAKKVIPTDIGSEEEELSDHLPLPKKTYETIKVKQSIQGLPVIAEAEEDQTSSLSELDEEDSLVSVLLVRSLHGSPALATSPKARGPPPANIQAKNTKGANASTSRQLEKRKADDLGDAGTVPDHAQTKKVKYVSQYALVPRSEGTSRKRTADVEDPIDTSGAVRKKPRPKPTGAALLERNAAAAAAPKTPNPAKTFRTPHSARKSHDSPIVITSDDDYPPVHDPRGHSRGPGKPVRPAVVVKKAKAPAFKLEITEEDERIGGFEGDEEAERQGALASPPKTRVRPTSEGMVKRVAGSSKTLQLPTQAKGKYLEIDIKEEEADSDLSGTSTMPTAGQRREAKGKGKAKAKAGDKEKEKKQRTLDMMPLQVRKVWPKFSQTFEYWAACQKQPFDLDDDDVVNAVQTIHDYLCPGPENLIFTIDSQTVKQCKQRFSSYKNMMSRAAVLIVDVHFNTRANQERFKSMAERSKYGAEQLDHHNFIFETLNPRLGTFMSKEVLSVFSNHYQRMRSSPGPAVLEEFSMLHPIGGLNLAATALYRAYDLYSEQRYEFVQDPNAPPLPKKVRITPQVNPNTGNDKDTAAFFSADKYGEAAGVYTTFIEAKILTDLDKLNTILDAAEVESRKYKGTNIVRSQSVIVRDAIPPLFGSDP</sequence>
<feature type="compositionally biased region" description="Acidic residues" evidence="1">
    <location>
        <begin position="89"/>
        <end position="100"/>
    </location>
</feature>
<evidence type="ECO:0000313" key="2">
    <source>
        <dbReference type="EMBL" id="EMD30782.1"/>
    </source>
</evidence>
<feature type="compositionally biased region" description="Low complexity" evidence="1">
    <location>
        <begin position="313"/>
        <end position="334"/>
    </location>
</feature>